<proteinExistence type="predicted"/>
<reference evidence="3" key="1">
    <citation type="submission" date="2020-10" db="EMBL/GenBank/DDBJ databases">
        <title>Connecting structure to function with the recovery of over 1000 high-quality activated sludge metagenome-assembled genomes encoding full-length rRNA genes using long-read sequencing.</title>
        <authorList>
            <person name="Singleton C.M."/>
            <person name="Petriglieri F."/>
            <person name="Kristensen J.M."/>
            <person name="Kirkegaard R.H."/>
            <person name="Michaelsen T.Y."/>
            <person name="Andersen M.H."/>
            <person name="Karst S.M."/>
            <person name="Dueholm M.S."/>
            <person name="Nielsen P.H."/>
            <person name="Albertsen M."/>
        </authorList>
    </citation>
    <scope>NUCLEOTIDE SEQUENCE</scope>
    <source>
        <strain evidence="3">EsbW_18-Q3-R4-48_MAXAC.044</strain>
    </source>
</reference>
<sequence>MTEQRNDKPQIPPPAAPREYRDRRRRLPTLVRYSIVALFGSLAALVAYFLLRTIGY</sequence>
<dbReference type="AlphaFoldDB" id="A0A9D7FHR2"/>
<gene>
    <name evidence="3" type="ORF">IPJ48_16080</name>
</gene>
<keyword evidence="2" id="KW-0812">Transmembrane</keyword>
<comment type="caution">
    <text evidence="3">The sequence shown here is derived from an EMBL/GenBank/DDBJ whole genome shotgun (WGS) entry which is preliminary data.</text>
</comment>
<dbReference type="EMBL" id="JADJNC010000031">
    <property type="protein sequence ID" value="MBK7424469.1"/>
    <property type="molecule type" value="Genomic_DNA"/>
</dbReference>
<evidence type="ECO:0000256" key="1">
    <source>
        <dbReference type="SAM" id="MobiDB-lite"/>
    </source>
</evidence>
<keyword evidence="2" id="KW-0472">Membrane</keyword>
<accession>A0A9D7FHR2</accession>
<keyword evidence="2" id="KW-1133">Transmembrane helix</keyword>
<name>A0A9D7FHR2_9RHOO</name>
<evidence type="ECO:0000256" key="2">
    <source>
        <dbReference type="SAM" id="Phobius"/>
    </source>
</evidence>
<protein>
    <submittedName>
        <fullName evidence="3">Uncharacterized protein</fullName>
    </submittedName>
</protein>
<organism evidence="3 4">
    <name type="scientific">Candidatus Propionivibrio dominans</name>
    <dbReference type="NCBI Taxonomy" id="2954373"/>
    <lineage>
        <taxon>Bacteria</taxon>
        <taxon>Pseudomonadati</taxon>
        <taxon>Pseudomonadota</taxon>
        <taxon>Betaproteobacteria</taxon>
        <taxon>Rhodocyclales</taxon>
        <taxon>Rhodocyclaceae</taxon>
        <taxon>Propionivibrio</taxon>
    </lineage>
</organism>
<evidence type="ECO:0000313" key="3">
    <source>
        <dbReference type="EMBL" id="MBK7424469.1"/>
    </source>
</evidence>
<dbReference type="Proteomes" id="UP000886602">
    <property type="component" value="Unassembled WGS sequence"/>
</dbReference>
<feature type="region of interest" description="Disordered" evidence="1">
    <location>
        <begin position="1"/>
        <end position="22"/>
    </location>
</feature>
<evidence type="ECO:0000313" key="4">
    <source>
        <dbReference type="Proteomes" id="UP000886602"/>
    </source>
</evidence>
<feature type="transmembrane region" description="Helical" evidence="2">
    <location>
        <begin position="30"/>
        <end position="51"/>
    </location>
</feature>